<name>A0AC58GFT7_DANRE</name>
<protein>
    <submittedName>
        <fullName evidence="2">Uncharacterized protein isoform X1</fullName>
    </submittedName>
</protein>
<sequence length="252" mass="28286">MMGNGGTLVLVILTSIFMARSHTKDFKNLIFMESSDVTLWCGKVTKFKWDDLIYIVWSVSTQSNKCYIGLSPKPYDTCKDGKKLHNSTDGVSLSIPNISMQDEGFYICDLSYEGVTYNSLNISVSGDEDAETQQKGAFGIEKLTVSHLSIHLESDNGQKIAVCTARYTKIEPTLHWEPAFRFLYVINSVKKGGSFSTVENRLYLVDPFNIRELICVATYPSVSGSVQLKKTLHLLPEARFCLGMKHDTPEKR</sequence>
<accession>A0AC58GFT7</accession>
<reference evidence="2" key="1">
    <citation type="submission" date="2025-08" db="UniProtKB">
        <authorList>
            <consortium name="RefSeq"/>
        </authorList>
    </citation>
    <scope>IDENTIFICATION</scope>
    <source>
        <strain evidence="2">Tuebingen</strain>
        <tissue evidence="2">Fibroblasts and whole tissue</tissue>
    </source>
</reference>
<gene>
    <name evidence="2" type="primary">LOC137496448</name>
</gene>
<evidence type="ECO:0000313" key="2">
    <source>
        <dbReference type="RefSeq" id="XP_073768590.1"/>
    </source>
</evidence>
<dbReference type="RefSeq" id="XP_073768590.1">
    <property type="nucleotide sequence ID" value="XM_073912489.1"/>
</dbReference>
<proteinExistence type="predicted"/>
<keyword evidence="1" id="KW-1185">Reference proteome</keyword>
<dbReference type="Proteomes" id="UP000000437">
    <property type="component" value="Chromosome 9"/>
</dbReference>
<evidence type="ECO:0000313" key="1">
    <source>
        <dbReference type="Proteomes" id="UP000000437"/>
    </source>
</evidence>
<organism evidence="1 2">
    <name type="scientific">Danio rerio</name>
    <name type="common">Zebrafish</name>
    <name type="synonym">Brachydanio rerio</name>
    <dbReference type="NCBI Taxonomy" id="7955"/>
    <lineage>
        <taxon>Eukaryota</taxon>
        <taxon>Metazoa</taxon>
        <taxon>Chordata</taxon>
        <taxon>Craniata</taxon>
        <taxon>Vertebrata</taxon>
        <taxon>Euteleostomi</taxon>
        <taxon>Actinopterygii</taxon>
        <taxon>Neopterygii</taxon>
        <taxon>Teleostei</taxon>
        <taxon>Ostariophysi</taxon>
        <taxon>Cypriniformes</taxon>
        <taxon>Danionidae</taxon>
        <taxon>Danioninae</taxon>
        <taxon>Danio</taxon>
    </lineage>
</organism>